<evidence type="ECO:0000313" key="2">
    <source>
        <dbReference type="EMBL" id="MBT2134635.1"/>
    </source>
</evidence>
<dbReference type="EMBL" id="JAHFVK010000002">
    <property type="protein sequence ID" value="MBT2134635.1"/>
    <property type="molecule type" value="Genomic_DNA"/>
</dbReference>
<sequence length="153" mass="16486">MSFIPVFGFGSAVLTGILATSVATQAAEPQEFELRVEVSQLRNAKGVVHVCLTMDQANFPDCKSDARAHRLSVAASKAGELTFRHLASGTYALSIIHDENGNGKLDTFAKIPREGFGFSGNPPMRFGPPKFGEASFTLTPGPNLQVVKMRYLL</sequence>
<keyword evidence="3" id="KW-1185">Reference proteome</keyword>
<evidence type="ECO:0000256" key="1">
    <source>
        <dbReference type="SAM" id="SignalP"/>
    </source>
</evidence>
<protein>
    <submittedName>
        <fullName evidence="2">DUF2141 domain-containing protein</fullName>
    </submittedName>
</protein>
<reference evidence="2 3" key="1">
    <citation type="submission" date="2021-05" db="EMBL/GenBank/DDBJ databases">
        <title>Croceibacterium sp. LX-88 genome sequence.</title>
        <authorList>
            <person name="Luo X."/>
        </authorList>
    </citation>
    <scope>NUCLEOTIDE SEQUENCE [LARGE SCALE GENOMIC DNA]</scope>
    <source>
        <strain evidence="2 3">LX-88</strain>
    </source>
</reference>
<proteinExistence type="predicted"/>
<accession>A0ABS5W4F2</accession>
<dbReference type="Proteomes" id="UP000811255">
    <property type="component" value="Unassembled WGS sequence"/>
</dbReference>
<organism evidence="2 3">
    <name type="scientific">Croceibacterium selenioxidans</name>
    <dbReference type="NCBI Taxonomy" id="2838833"/>
    <lineage>
        <taxon>Bacteria</taxon>
        <taxon>Pseudomonadati</taxon>
        <taxon>Pseudomonadota</taxon>
        <taxon>Alphaproteobacteria</taxon>
        <taxon>Sphingomonadales</taxon>
        <taxon>Erythrobacteraceae</taxon>
        <taxon>Croceibacterium</taxon>
    </lineage>
</organism>
<keyword evidence="1" id="KW-0732">Signal</keyword>
<feature type="chain" id="PRO_5047527176" evidence="1">
    <location>
        <begin position="27"/>
        <end position="153"/>
    </location>
</feature>
<comment type="caution">
    <text evidence="2">The sequence shown here is derived from an EMBL/GenBank/DDBJ whole genome shotgun (WGS) entry which is preliminary data.</text>
</comment>
<gene>
    <name evidence="2" type="ORF">KK137_09835</name>
</gene>
<dbReference type="InterPro" id="IPR018673">
    <property type="entry name" value="DUF2141"/>
</dbReference>
<dbReference type="Pfam" id="PF09912">
    <property type="entry name" value="DUF2141"/>
    <property type="match status" value="1"/>
</dbReference>
<name>A0ABS5W4F2_9SPHN</name>
<feature type="signal peptide" evidence="1">
    <location>
        <begin position="1"/>
        <end position="26"/>
    </location>
</feature>
<evidence type="ECO:0000313" key="3">
    <source>
        <dbReference type="Proteomes" id="UP000811255"/>
    </source>
</evidence>